<comment type="caution">
    <text evidence="1">The sequence shown here is derived from an EMBL/GenBank/DDBJ whole genome shotgun (WGS) entry which is preliminary data.</text>
</comment>
<gene>
    <name evidence="1" type="ORF">THIOM_003209</name>
</gene>
<protein>
    <recommendedName>
        <fullName evidence="3">Outer membrane efflux protein</fullName>
    </recommendedName>
</protein>
<evidence type="ECO:0000313" key="2">
    <source>
        <dbReference type="Proteomes" id="UP000076962"/>
    </source>
</evidence>
<sequence length="166" mass="18644">MELILSKMTECIPQKTKFKLELNLVGRAGTDSVYDEGMGNLGRYYIGIVAKMPLYSSVEVERGLKWESDIRFKIGELIGTIAANVVIARKSLKEIGLYSALEKRAQNRIEVGVAYTQEQVDYLEKVIIAQSKKNAAIASIHTARMELIALCSPLYQDNINRFLNRA</sequence>
<organism evidence="1 2">
    <name type="scientific">Candidatus Thiomargarita nelsonii</name>
    <dbReference type="NCBI Taxonomy" id="1003181"/>
    <lineage>
        <taxon>Bacteria</taxon>
        <taxon>Pseudomonadati</taxon>
        <taxon>Pseudomonadota</taxon>
        <taxon>Gammaproteobacteria</taxon>
        <taxon>Thiotrichales</taxon>
        <taxon>Thiotrichaceae</taxon>
        <taxon>Thiomargarita</taxon>
    </lineage>
</organism>
<name>A0A176RZ45_9GAMM</name>
<evidence type="ECO:0008006" key="3">
    <source>
        <dbReference type="Google" id="ProtNLM"/>
    </source>
</evidence>
<evidence type="ECO:0000313" key="1">
    <source>
        <dbReference type="EMBL" id="OAD21040.1"/>
    </source>
</evidence>
<dbReference type="EMBL" id="LUTY01001917">
    <property type="protein sequence ID" value="OAD21040.1"/>
    <property type="molecule type" value="Genomic_DNA"/>
</dbReference>
<dbReference type="Proteomes" id="UP000076962">
    <property type="component" value="Unassembled WGS sequence"/>
</dbReference>
<proteinExistence type="predicted"/>
<reference evidence="1 2" key="1">
    <citation type="submission" date="2016-05" db="EMBL/GenBank/DDBJ databases">
        <title>Single-cell genome of chain-forming Candidatus Thiomargarita nelsonii and comparison to other large sulfur-oxidizing bacteria.</title>
        <authorList>
            <person name="Winkel M."/>
            <person name="Salman V."/>
            <person name="Woyke T."/>
            <person name="Schulz-Vogt H."/>
            <person name="Richter M."/>
            <person name="Flood B."/>
            <person name="Bailey J."/>
            <person name="Amann R."/>
            <person name="Mussmann M."/>
        </authorList>
    </citation>
    <scope>NUCLEOTIDE SEQUENCE [LARGE SCALE GENOMIC DNA]</scope>
    <source>
        <strain evidence="1 2">THI036</strain>
    </source>
</reference>
<accession>A0A176RZ45</accession>
<feature type="non-terminal residue" evidence="1">
    <location>
        <position position="166"/>
    </location>
</feature>
<dbReference type="AlphaFoldDB" id="A0A176RZ45"/>
<keyword evidence="2" id="KW-1185">Reference proteome</keyword>